<dbReference type="EMBL" id="JADKMY010000001">
    <property type="protein sequence ID" value="MBF4552722.1"/>
    <property type="molecule type" value="Genomic_DNA"/>
</dbReference>
<name>A0ABR9ZH34_9CORY</name>
<accession>A0ABR9ZH34</accession>
<dbReference type="GO" id="GO:0003677">
    <property type="term" value="F:DNA binding"/>
    <property type="evidence" value="ECO:0007669"/>
    <property type="project" value="UniProtKB-KW"/>
</dbReference>
<gene>
    <name evidence="1" type="ORF">IRY30_01325</name>
</gene>
<protein>
    <submittedName>
        <fullName evidence="1">DNA-binding protein</fullName>
    </submittedName>
</protein>
<dbReference type="Proteomes" id="UP000635902">
    <property type="component" value="Unassembled WGS sequence"/>
</dbReference>
<comment type="caution">
    <text evidence="1">The sequence shown here is derived from an EMBL/GenBank/DDBJ whole genome shotgun (WGS) entry which is preliminary data.</text>
</comment>
<evidence type="ECO:0000313" key="1">
    <source>
        <dbReference type="EMBL" id="MBF4552722.1"/>
    </source>
</evidence>
<organism evidence="1 2">
    <name type="scientific">Corynebacterium suicordis DSM 45110</name>
    <dbReference type="NCBI Taxonomy" id="1121369"/>
    <lineage>
        <taxon>Bacteria</taxon>
        <taxon>Bacillati</taxon>
        <taxon>Actinomycetota</taxon>
        <taxon>Actinomycetes</taxon>
        <taxon>Mycobacteriales</taxon>
        <taxon>Corynebacteriaceae</taxon>
        <taxon>Corynebacterium</taxon>
    </lineage>
</organism>
<keyword evidence="2" id="KW-1185">Reference proteome</keyword>
<reference evidence="1 2" key="1">
    <citation type="submission" date="2020-10" db="EMBL/GenBank/DDBJ databases">
        <title>Novel species in genus Corynebacterium.</title>
        <authorList>
            <person name="Zhang G."/>
        </authorList>
    </citation>
    <scope>NUCLEOTIDE SEQUENCE [LARGE SCALE GENOMIC DNA]</scope>
    <source>
        <strain evidence="1 2">DSM 45110</strain>
    </source>
</reference>
<sequence>MVCEIAPGFTPASLAQLRYSGKGAKFVKLGKRVFYRREDIEEWINSNIQTMTGAA</sequence>
<keyword evidence="1" id="KW-0238">DNA-binding</keyword>
<evidence type="ECO:0000313" key="2">
    <source>
        <dbReference type="Proteomes" id="UP000635902"/>
    </source>
</evidence>
<proteinExistence type="predicted"/>